<evidence type="ECO:0000256" key="1">
    <source>
        <dbReference type="SAM" id="Phobius"/>
    </source>
</evidence>
<evidence type="ECO:0000313" key="2">
    <source>
        <dbReference type="EnsemblMetazoa" id="AMAM019900-PA"/>
    </source>
</evidence>
<reference evidence="3" key="1">
    <citation type="submission" date="2013-09" db="EMBL/GenBank/DDBJ databases">
        <title>The Genome Sequence of Anopheles maculatus species B.</title>
        <authorList>
            <consortium name="The Broad Institute Genomics Platform"/>
            <person name="Neafsey D.E."/>
            <person name="Besansky N."/>
            <person name="Howell P."/>
            <person name="Walton C."/>
            <person name="Young S.K."/>
            <person name="Zeng Q."/>
            <person name="Gargeya S."/>
            <person name="Fitzgerald M."/>
            <person name="Haas B."/>
            <person name="Abouelleil A."/>
            <person name="Allen A.W."/>
            <person name="Alvarado L."/>
            <person name="Arachchi H.M."/>
            <person name="Berlin A.M."/>
            <person name="Chapman S.B."/>
            <person name="Gainer-Dewar J."/>
            <person name="Goldberg J."/>
            <person name="Griggs A."/>
            <person name="Gujja S."/>
            <person name="Hansen M."/>
            <person name="Howarth C."/>
            <person name="Imamovic A."/>
            <person name="Ireland A."/>
            <person name="Larimer J."/>
            <person name="McCowan C."/>
            <person name="Murphy C."/>
            <person name="Pearson M."/>
            <person name="Poon T.W."/>
            <person name="Priest M."/>
            <person name="Roberts A."/>
            <person name="Saif S."/>
            <person name="Shea T."/>
            <person name="Sisk P."/>
            <person name="Sykes S."/>
            <person name="Wortman J."/>
            <person name="Nusbaum C."/>
            <person name="Birren B."/>
        </authorList>
    </citation>
    <scope>NUCLEOTIDE SEQUENCE [LARGE SCALE GENOMIC DNA]</scope>
    <source>
        <strain evidence="3">maculatus3</strain>
    </source>
</reference>
<keyword evidence="3" id="KW-1185">Reference proteome</keyword>
<name>A0A182T5A1_9DIPT</name>
<evidence type="ECO:0000313" key="3">
    <source>
        <dbReference type="Proteomes" id="UP000075901"/>
    </source>
</evidence>
<keyword evidence="1" id="KW-0812">Transmembrane</keyword>
<dbReference type="VEuPathDB" id="VectorBase:AMAM019900"/>
<proteinExistence type="predicted"/>
<keyword evidence="1" id="KW-0472">Membrane</keyword>
<reference evidence="2" key="2">
    <citation type="submission" date="2020-05" db="UniProtKB">
        <authorList>
            <consortium name="EnsemblMetazoa"/>
        </authorList>
    </citation>
    <scope>IDENTIFICATION</scope>
    <source>
        <strain evidence="2">maculatus3</strain>
    </source>
</reference>
<accession>A0A182T5A1</accession>
<feature type="transmembrane region" description="Helical" evidence="1">
    <location>
        <begin position="40"/>
        <end position="58"/>
    </location>
</feature>
<dbReference type="Proteomes" id="UP000075901">
    <property type="component" value="Unassembled WGS sequence"/>
</dbReference>
<protein>
    <submittedName>
        <fullName evidence="2">Uncharacterized protein</fullName>
    </submittedName>
</protein>
<dbReference type="AlphaFoldDB" id="A0A182T5A1"/>
<keyword evidence="1" id="KW-1133">Transmembrane helix</keyword>
<sequence length="105" mass="11507">MCRTGTMRFAALNSRLHDCCERIHGPGKGQSRRIGITPTVVSWGLLVILLVAVIGPVADAQGIVPVETDGNDTSEYYHLEMGASAEVKEREMQELRQRLAGTTLR</sequence>
<organism evidence="2 3">
    <name type="scientific">Anopheles maculatus</name>
    <dbReference type="NCBI Taxonomy" id="74869"/>
    <lineage>
        <taxon>Eukaryota</taxon>
        <taxon>Metazoa</taxon>
        <taxon>Ecdysozoa</taxon>
        <taxon>Arthropoda</taxon>
        <taxon>Hexapoda</taxon>
        <taxon>Insecta</taxon>
        <taxon>Pterygota</taxon>
        <taxon>Neoptera</taxon>
        <taxon>Endopterygota</taxon>
        <taxon>Diptera</taxon>
        <taxon>Nematocera</taxon>
        <taxon>Culicoidea</taxon>
        <taxon>Culicidae</taxon>
        <taxon>Anophelinae</taxon>
        <taxon>Anopheles</taxon>
        <taxon>Anopheles maculatus group</taxon>
    </lineage>
</organism>
<dbReference type="EnsemblMetazoa" id="AMAM019900-RA">
    <property type="protein sequence ID" value="AMAM019900-PA"/>
    <property type="gene ID" value="AMAM019900"/>
</dbReference>